<dbReference type="EMBL" id="JAECZO010000006">
    <property type="protein sequence ID" value="KAK7200478.1"/>
    <property type="molecule type" value="Genomic_DNA"/>
</dbReference>
<feature type="transmembrane region" description="Helical" evidence="1">
    <location>
        <begin position="78"/>
        <end position="103"/>
    </location>
</feature>
<protein>
    <submittedName>
        <fullName evidence="2">Uncharacterized protein</fullName>
    </submittedName>
</protein>
<organism evidence="2 3">
    <name type="scientific">Novymonas esmeraldas</name>
    <dbReference type="NCBI Taxonomy" id="1808958"/>
    <lineage>
        <taxon>Eukaryota</taxon>
        <taxon>Discoba</taxon>
        <taxon>Euglenozoa</taxon>
        <taxon>Kinetoplastea</taxon>
        <taxon>Metakinetoplastina</taxon>
        <taxon>Trypanosomatida</taxon>
        <taxon>Trypanosomatidae</taxon>
        <taxon>Novymonas</taxon>
    </lineage>
</organism>
<sequence>MVFIIAAAAAVFLLAAGAVLLYGTAAIVAGGFLRFAIGALLMGMSLSVVMSVTANLLLVTMTSYNLEPSPPVIFARSFLAAMGQPTLTGVIGLSLVALIALTASKVRMMVEEMDVLIRAHASFATRTDRASSS</sequence>
<accession>A0AAW0F5P5</accession>
<reference evidence="2 3" key="1">
    <citation type="journal article" date="2021" name="MBio">
        <title>A New Model Trypanosomatid, Novymonas esmeraldas: Genomic Perception of Its 'Candidatus Pandoraea novymonadis' Endosymbiont.</title>
        <authorList>
            <person name="Zakharova A."/>
            <person name="Saura A."/>
            <person name="Butenko A."/>
            <person name="Podesvova L."/>
            <person name="Warmusova S."/>
            <person name="Kostygov A.Y."/>
            <person name="Nenarokova A."/>
            <person name="Lukes J."/>
            <person name="Opperdoes F.R."/>
            <person name="Yurchenko V."/>
        </authorList>
    </citation>
    <scope>NUCLEOTIDE SEQUENCE [LARGE SCALE GENOMIC DNA]</scope>
    <source>
        <strain evidence="2 3">E262AT.01</strain>
    </source>
</reference>
<evidence type="ECO:0000313" key="2">
    <source>
        <dbReference type="EMBL" id="KAK7200478.1"/>
    </source>
</evidence>
<gene>
    <name evidence="2" type="ORF">NESM_000102600</name>
</gene>
<proteinExistence type="predicted"/>
<name>A0AAW0F5P5_9TRYP</name>
<keyword evidence="1" id="KW-0472">Membrane</keyword>
<dbReference type="Proteomes" id="UP001430356">
    <property type="component" value="Unassembled WGS sequence"/>
</dbReference>
<keyword evidence="3" id="KW-1185">Reference proteome</keyword>
<feature type="transmembrane region" description="Helical" evidence="1">
    <location>
        <begin position="35"/>
        <end position="58"/>
    </location>
</feature>
<evidence type="ECO:0000313" key="3">
    <source>
        <dbReference type="Proteomes" id="UP001430356"/>
    </source>
</evidence>
<dbReference type="AlphaFoldDB" id="A0AAW0F5P5"/>
<comment type="caution">
    <text evidence="2">The sequence shown here is derived from an EMBL/GenBank/DDBJ whole genome shotgun (WGS) entry which is preliminary data.</text>
</comment>
<evidence type="ECO:0000256" key="1">
    <source>
        <dbReference type="SAM" id="Phobius"/>
    </source>
</evidence>
<keyword evidence="1" id="KW-1133">Transmembrane helix</keyword>
<keyword evidence="1" id="KW-0812">Transmembrane</keyword>